<dbReference type="AlphaFoldDB" id="A0A2I9DLA4"/>
<accession>A0A2I9DLA4</accession>
<sequence length="75" mass="8509">MLDTFIDATEERASVRVMLAILSRWNVSENGLGTQYIALVCPAPNKTNKERKRRLFTFLILVGVEATRRSKPGEE</sequence>
<gene>
    <name evidence="1" type="ORF">DAERI_130078</name>
</gene>
<dbReference type="Proteomes" id="UP000236569">
    <property type="component" value="Unassembled WGS sequence"/>
</dbReference>
<dbReference type="EMBL" id="BFAG01000013">
    <property type="protein sequence ID" value="GBF07248.1"/>
    <property type="molecule type" value="Genomic_DNA"/>
</dbReference>
<reference evidence="2" key="1">
    <citation type="submission" date="2018-01" db="EMBL/GenBank/DDBJ databases">
        <title>Draft Genome Sequence of the Radioresistant Bacterium Deinococcus aerius TR0125, Isolated from the Higher Atmosphere above Japan.</title>
        <authorList>
            <person name="Satoh K."/>
            <person name="Arai H."/>
            <person name="Sanzen T."/>
            <person name="Kawaguchi Y."/>
            <person name="Hayashi H."/>
            <person name="Yokobori S."/>
            <person name="Yamagishi A."/>
            <person name="Oono Y."/>
            <person name="Narumi I."/>
        </authorList>
    </citation>
    <scope>NUCLEOTIDE SEQUENCE [LARGE SCALE GENOMIC DNA]</scope>
    <source>
        <strain evidence="2">TR0125</strain>
    </source>
</reference>
<organism evidence="1 2">
    <name type="scientific">Deinococcus aerius</name>
    <dbReference type="NCBI Taxonomy" id="200253"/>
    <lineage>
        <taxon>Bacteria</taxon>
        <taxon>Thermotogati</taxon>
        <taxon>Deinococcota</taxon>
        <taxon>Deinococci</taxon>
        <taxon>Deinococcales</taxon>
        <taxon>Deinococcaceae</taxon>
        <taxon>Deinococcus</taxon>
    </lineage>
</organism>
<keyword evidence="2" id="KW-1185">Reference proteome</keyword>
<comment type="caution">
    <text evidence="1">The sequence shown here is derived from an EMBL/GenBank/DDBJ whole genome shotgun (WGS) entry which is preliminary data.</text>
</comment>
<name>A0A2I9DLA4_9DEIO</name>
<proteinExistence type="predicted"/>
<protein>
    <submittedName>
        <fullName evidence="1">Uncharacterized protein</fullName>
    </submittedName>
</protein>
<evidence type="ECO:0000313" key="1">
    <source>
        <dbReference type="EMBL" id="GBF07248.1"/>
    </source>
</evidence>
<evidence type="ECO:0000313" key="2">
    <source>
        <dbReference type="Proteomes" id="UP000236569"/>
    </source>
</evidence>